<dbReference type="SUPFAM" id="SSF55455">
    <property type="entry name" value="SRF-like"/>
    <property type="match status" value="1"/>
</dbReference>
<dbReference type="InterPro" id="IPR002100">
    <property type="entry name" value="TF_MADSbox"/>
</dbReference>
<feature type="coiled-coil region" evidence="6">
    <location>
        <begin position="87"/>
        <end position="114"/>
    </location>
</feature>
<dbReference type="AlphaFoldDB" id="A0A9Q0L530"/>
<evidence type="ECO:0000256" key="4">
    <source>
        <dbReference type="ARBA" id="ARBA00023163"/>
    </source>
</evidence>
<keyword evidence="5" id="KW-0539">Nucleus</keyword>
<dbReference type="PROSITE" id="PS50066">
    <property type="entry name" value="MADS_BOX_2"/>
    <property type="match status" value="1"/>
</dbReference>
<keyword evidence="2" id="KW-0805">Transcription regulation</keyword>
<organism evidence="9 10">
    <name type="scientific">Protea cynaroides</name>
    <dbReference type="NCBI Taxonomy" id="273540"/>
    <lineage>
        <taxon>Eukaryota</taxon>
        <taxon>Viridiplantae</taxon>
        <taxon>Streptophyta</taxon>
        <taxon>Embryophyta</taxon>
        <taxon>Tracheophyta</taxon>
        <taxon>Spermatophyta</taxon>
        <taxon>Magnoliopsida</taxon>
        <taxon>Proteales</taxon>
        <taxon>Proteaceae</taxon>
        <taxon>Protea</taxon>
    </lineage>
</organism>
<dbReference type="PANTHER" id="PTHR11945:SF387">
    <property type="entry name" value="AGAMOUS-LIKE MADS-BOX PROTEIN AGL80"/>
    <property type="match status" value="1"/>
</dbReference>
<dbReference type="GO" id="GO:0045944">
    <property type="term" value="P:positive regulation of transcription by RNA polymerase II"/>
    <property type="evidence" value="ECO:0007669"/>
    <property type="project" value="InterPro"/>
</dbReference>
<comment type="subcellular location">
    <subcellularLocation>
        <location evidence="1">Nucleus</location>
    </subcellularLocation>
</comment>
<dbReference type="EMBL" id="JAMYWD010000001">
    <property type="protein sequence ID" value="KAJ4981891.1"/>
    <property type="molecule type" value="Genomic_DNA"/>
</dbReference>
<gene>
    <name evidence="9" type="ORF">NE237_032728</name>
</gene>
<evidence type="ECO:0000256" key="6">
    <source>
        <dbReference type="SAM" id="Coils"/>
    </source>
</evidence>
<dbReference type="PANTHER" id="PTHR11945">
    <property type="entry name" value="MADS BOX PROTEIN"/>
    <property type="match status" value="1"/>
</dbReference>
<reference evidence="9" key="1">
    <citation type="journal article" date="2023" name="Plant J.">
        <title>The genome of the king protea, Protea cynaroides.</title>
        <authorList>
            <person name="Chang J."/>
            <person name="Duong T.A."/>
            <person name="Schoeman C."/>
            <person name="Ma X."/>
            <person name="Roodt D."/>
            <person name="Barker N."/>
            <person name="Li Z."/>
            <person name="Van de Peer Y."/>
            <person name="Mizrachi E."/>
        </authorList>
    </citation>
    <scope>NUCLEOTIDE SEQUENCE</scope>
    <source>
        <tissue evidence="9">Young leaves</tissue>
    </source>
</reference>
<evidence type="ECO:0000256" key="7">
    <source>
        <dbReference type="SAM" id="Phobius"/>
    </source>
</evidence>
<feature type="domain" description="MADS-box" evidence="8">
    <location>
        <begin position="1"/>
        <end position="49"/>
    </location>
</feature>
<keyword evidence="10" id="KW-1185">Reference proteome</keyword>
<accession>A0A9Q0L530</accession>
<evidence type="ECO:0000256" key="3">
    <source>
        <dbReference type="ARBA" id="ARBA00023125"/>
    </source>
</evidence>
<keyword evidence="4" id="KW-0804">Transcription</keyword>
<name>A0A9Q0L530_9MAGN</name>
<dbReference type="FunFam" id="3.40.1810.10:FF:000024">
    <property type="entry name" value="Agamous-like MADS-box protein AGL80"/>
    <property type="match status" value="1"/>
</dbReference>
<proteinExistence type="predicted"/>
<evidence type="ECO:0000313" key="9">
    <source>
        <dbReference type="EMBL" id="KAJ4981891.1"/>
    </source>
</evidence>
<evidence type="ECO:0000256" key="5">
    <source>
        <dbReference type="ARBA" id="ARBA00023242"/>
    </source>
</evidence>
<comment type="caution">
    <text evidence="9">The sequence shown here is derived from an EMBL/GenBank/DDBJ whole genome shotgun (WGS) entry which is preliminary data.</text>
</comment>
<keyword evidence="6" id="KW-0175">Coiled coil</keyword>
<keyword evidence="7" id="KW-1133">Transmembrane helix</keyword>
<dbReference type="Proteomes" id="UP001141806">
    <property type="component" value="Unassembled WGS sequence"/>
</dbReference>
<evidence type="ECO:0000256" key="2">
    <source>
        <dbReference type="ARBA" id="ARBA00023015"/>
    </source>
</evidence>
<protein>
    <recommendedName>
        <fullName evidence="8">MADS-box domain-containing protein</fullName>
    </recommendedName>
</protein>
<dbReference type="CDD" id="cd00266">
    <property type="entry name" value="MADS_SRF_like"/>
    <property type="match status" value="1"/>
</dbReference>
<feature type="transmembrane region" description="Helical" evidence="7">
    <location>
        <begin position="32"/>
        <end position="51"/>
    </location>
</feature>
<dbReference type="GO" id="GO:0000981">
    <property type="term" value="F:DNA-binding transcription factor activity, RNA polymerase II-specific"/>
    <property type="evidence" value="ECO:0007669"/>
    <property type="project" value="InterPro"/>
</dbReference>
<evidence type="ECO:0000256" key="1">
    <source>
        <dbReference type="ARBA" id="ARBA00004123"/>
    </source>
</evidence>
<dbReference type="GO" id="GO:0005634">
    <property type="term" value="C:nucleus"/>
    <property type="evidence" value="ECO:0007669"/>
    <property type="project" value="UniProtKB-SubCell"/>
</dbReference>
<dbReference type="Gene3D" id="3.40.1810.10">
    <property type="entry name" value="Transcription factor, MADS-box"/>
    <property type="match status" value="1"/>
</dbReference>
<dbReference type="Pfam" id="PF00319">
    <property type="entry name" value="SRF-TF"/>
    <property type="match status" value="1"/>
</dbReference>
<evidence type="ECO:0000313" key="10">
    <source>
        <dbReference type="Proteomes" id="UP001141806"/>
    </source>
</evidence>
<keyword evidence="3" id="KW-0238">DNA-binding</keyword>
<evidence type="ECO:0000259" key="8">
    <source>
        <dbReference type="PROSITE" id="PS50066"/>
    </source>
</evidence>
<dbReference type="PRINTS" id="PR00404">
    <property type="entry name" value="MADSDOMAIN"/>
</dbReference>
<keyword evidence="7" id="KW-0472">Membrane</keyword>
<dbReference type="SMART" id="SM00432">
    <property type="entry name" value="MADS"/>
    <property type="match status" value="1"/>
</dbReference>
<sequence>MARKKIKLALIANEAARRNTFNKRKRGIIKKMSELSTLCGIIACGIIYGPYVAQPDVWPSQLGAKEVLDMFKSLPQMEKFKKMVNHEEYLRQRISKLRDQLRRIQKENQKKEMTKLMQDCLTGNKDLHELSMVELTDLTNVVDDKIKAMQNRIDALKQIPPQIIGTSRNIVGAINLEDNKAVRMPMNAMQGQPWFMQGVTPTEQMPFYGEEVVLPYVDNGAWATSFFP</sequence>
<dbReference type="OrthoDB" id="779403at2759"/>
<dbReference type="GO" id="GO:0000978">
    <property type="term" value="F:RNA polymerase II cis-regulatory region sequence-specific DNA binding"/>
    <property type="evidence" value="ECO:0007669"/>
    <property type="project" value="TreeGrafter"/>
</dbReference>
<dbReference type="GO" id="GO:0046983">
    <property type="term" value="F:protein dimerization activity"/>
    <property type="evidence" value="ECO:0007669"/>
    <property type="project" value="InterPro"/>
</dbReference>
<keyword evidence="7" id="KW-0812">Transmembrane</keyword>
<dbReference type="InterPro" id="IPR033897">
    <property type="entry name" value="SRF-like_MADS-box"/>
</dbReference>
<dbReference type="InterPro" id="IPR036879">
    <property type="entry name" value="TF_MADSbox_sf"/>
</dbReference>